<dbReference type="EMBL" id="SNWM01000004">
    <property type="protein sequence ID" value="TDO20674.1"/>
    <property type="molecule type" value="Genomic_DNA"/>
</dbReference>
<dbReference type="InterPro" id="IPR041698">
    <property type="entry name" value="Methyltransf_25"/>
</dbReference>
<dbReference type="RefSeq" id="WP_133557365.1">
    <property type="nucleotide sequence ID" value="NZ_SNWM01000004.1"/>
</dbReference>
<dbReference type="CDD" id="cd02440">
    <property type="entry name" value="AdoMet_MTases"/>
    <property type="match status" value="1"/>
</dbReference>
<accession>A0A4R6IF90</accession>
<keyword evidence="1 3" id="KW-0808">Transferase</keyword>
<dbReference type="InterPro" id="IPR029063">
    <property type="entry name" value="SAM-dependent_MTases_sf"/>
</dbReference>
<organism evidence="3 4">
    <name type="scientific">Pedobacter duraquae</name>
    <dbReference type="NCBI Taxonomy" id="425511"/>
    <lineage>
        <taxon>Bacteria</taxon>
        <taxon>Pseudomonadati</taxon>
        <taxon>Bacteroidota</taxon>
        <taxon>Sphingobacteriia</taxon>
        <taxon>Sphingobacteriales</taxon>
        <taxon>Sphingobacteriaceae</taxon>
        <taxon>Pedobacter</taxon>
    </lineage>
</organism>
<evidence type="ECO:0000313" key="4">
    <source>
        <dbReference type="Proteomes" id="UP000295499"/>
    </source>
</evidence>
<evidence type="ECO:0000256" key="1">
    <source>
        <dbReference type="ARBA" id="ARBA00022679"/>
    </source>
</evidence>
<dbReference type="Proteomes" id="UP000295499">
    <property type="component" value="Unassembled WGS sequence"/>
</dbReference>
<dbReference type="Pfam" id="PF13649">
    <property type="entry name" value="Methyltransf_25"/>
    <property type="match status" value="1"/>
</dbReference>
<keyword evidence="4" id="KW-1185">Reference proteome</keyword>
<name>A0A4R6IF90_9SPHI</name>
<evidence type="ECO:0000313" key="3">
    <source>
        <dbReference type="EMBL" id="TDO20674.1"/>
    </source>
</evidence>
<dbReference type="PANTHER" id="PTHR43861">
    <property type="entry name" value="TRANS-ACONITATE 2-METHYLTRANSFERASE-RELATED"/>
    <property type="match status" value="1"/>
</dbReference>
<reference evidence="3 4" key="1">
    <citation type="submission" date="2019-03" db="EMBL/GenBank/DDBJ databases">
        <title>Genomic Encyclopedia of Archaeal and Bacterial Type Strains, Phase II (KMG-II): from individual species to whole genera.</title>
        <authorList>
            <person name="Goeker M."/>
        </authorList>
    </citation>
    <scope>NUCLEOTIDE SEQUENCE [LARGE SCALE GENOMIC DNA]</scope>
    <source>
        <strain evidence="3 4">DSM 19034</strain>
    </source>
</reference>
<protein>
    <submittedName>
        <fullName evidence="3">Methyltransferase family protein</fullName>
    </submittedName>
</protein>
<gene>
    <name evidence="3" type="ORF">CLV32_3307</name>
</gene>
<sequence>MEKSWDENYKDKWNIRYKNPEFAYGKIPNLFFKEWLEKLEPGKILMPAEGEGRNAVFAAQLNWDVAAFDISKEGRIKALNLAVENNVSIKYELRSLEMLNFTDESFDAIGLIYAHFAADRRSTFHQKLISYLKPGGTVILEAFSKNQLQINSINTEAAGPKELAMLFSIDELKVDFKDFEILLLEERHIILNEGQYHNGDASVVRFVGKKRSV</sequence>
<keyword evidence="3" id="KW-0489">Methyltransferase</keyword>
<evidence type="ECO:0000259" key="2">
    <source>
        <dbReference type="Pfam" id="PF13649"/>
    </source>
</evidence>
<dbReference type="AlphaFoldDB" id="A0A4R6IF90"/>
<dbReference type="GO" id="GO:0008168">
    <property type="term" value="F:methyltransferase activity"/>
    <property type="evidence" value="ECO:0007669"/>
    <property type="project" value="UniProtKB-KW"/>
</dbReference>
<dbReference type="PANTHER" id="PTHR43861:SF3">
    <property type="entry name" value="PUTATIVE (AFU_ORTHOLOGUE AFUA_2G14390)-RELATED"/>
    <property type="match status" value="1"/>
</dbReference>
<comment type="caution">
    <text evidence="3">The sequence shown here is derived from an EMBL/GenBank/DDBJ whole genome shotgun (WGS) entry which is preliminary data.</text>
</comment>
<proteinExistence type="predicted"/>
<dbReference type="SUPFAM" id="SSF53335">
    <property type="entry name" value="S-adenosyl-L-methionine-dependent methyltransferases"/>
    <property type="match status" value="1"/>
</dbReference>
<feature type="domain" description="Methyltransferase" evidence="2">
    <location>
        <begin position="48"/>
        <end position="136"/>
    </location>
</feature>
<dbReference type="Gene3D" id="3.40.50.150">
    <property type="entry name" value="Vaccinia Virus protein VP39"/>
    <property type="match status" value="1"/>
</dbReference>
<dbReference type="GO" id="GO:0032259">
    <property type="term" value="P:methylation"/>
    <property type="evidence" value="ECO:0007669"/>
    <property type="project" value="UniProtKB-KW"/>
</dbReference>
<dbReference type="OrthoDB" id="9804312at2"/>